<feature type="transmembrane region" description="Helical" evidence="7">
    <location>
        <begin position="137"/>
        <end position="161"/>
    </location>
</feature>
<dbReference type="EMBL" id="JAKGUD010000023">
    <property type="protein sequence ID" value="MCF4143661.1"/>
    <property type="molecule type" value="Genomic_DNA"/>
</dbReference>
<accession>A0ABS9ER54</accession>
<evidence type="ECO:0000313" key="8">
    <source>
        <dbReference type="EMBL" id="MCF4143661.1"/>
    </source>
</evidence>
<dbReference type="PANTHER" id="PTHR30106">
    <property type="entry name" value="INNER MEMBRANE PROTEIN YEIH-RELATED"/>
    <property type="match status" value="1"/>
</dbReference>
<feature type="transmembrane region" description="Helical" evidence="7">
    <location>
        <begin position="286"/>
        <end position="304"/>
    </location>
</feature>
<evidence type="ECO:0000256" key="6">
    <source>
        <dbReference type="ARBA" id="ARBA00023136"/>
    </source>
</evidence>
<name>A0ABS9ER54_9BACT</name>
<evidence type="ECO:0000256" key="3">
    <source>
        <dbReference type="ARBA" id="ARBA00022475"/>
    </source>
</evidence>
<dbReference type="Pfam" id="PF03601">
    <property type="entry name" value="Cons_hypoth698"/>
    <property type="match status" value="1"/>
</dbReference>
<evidence type="ECO:0000256" key="2">
    <source>
        <dbReference type="ARBA" id="ARBA00007977"/>
    </source>
</evidence>
<dbReference type="RefSeq" id="WP_236100434.1">
    <property type="nucleotide sequence ID" value="NZ_JAKGUD010000023.1"/>
</dbReference>
<comment type="subcellular location">
    <subcellularLocation>
        <location evidence="1">Cell membrane</location>
        <topology evidence="1">Multi-pass membrane protein</topology>
    </subcellularLocation>
</comment>
<dbReference type="Proteomes" id="UP001200430">
    <property type="component" value="Unassembled WGS sequence"/>
</dbReference>
<evidence type="ECO:0000256" key="4">
    <source>
        <dbReference type="ARBA" id="ARBA00022692"/>
    </source>
</evidence>
<keyword evidence="5 7" id="KW-1133">Transmembrane helix</keyword>
<protein>
    <submittedName>
        <fullName evidence="8">Sulfate exporter family transporter</fullName>
    </submittedName>
</protein>
<sequence>MGNITRGPFPWLVLAFILSAATSSPAIGLCIGALMGLTVGNPARDYTSRAGKYLLQGSVVLLGFGLQIGIVLKVGSESLGITAVSIGCTLALGWALGKALKVDRDLSTLLSGGTAICGGSAIAAIAPAIGASGADTAVAMAVVFLLNGVALIVFPPIGHLFGLTQDQFGLWAALAIHDTSSVVGAGAAYGMAALTLATTVKLTRALWIVPVSFAAARFHRRNSKARIQWFLVGFLAAALIRTLLPQADPAWTTLASVGKRLMTATLFLVGAGLTLEDLRKAGGRPLICALSLWMLVASISLGLIKSGLVELSI</sequence>
<feature type="transmembrane region" description="Helical" evidence="7">
    <location>
        <begin position="12"/>
        <end position="41"/>
    </location>
</feature>
<feature type="transmembrane region" description="Helical" evidence="7">
    <location>
        <begin position="78"/>
        <end position="97"/>
    </location>
</feature>
<keyword evidence="9" id="KW-1185">Reference proteome</keyword>
<keyword evidence="6 7" id="KW-0472">Membrane</keyword>
<proteinExistence type="inferred from homology"/>
<feature type="transmembrane region" description="Helical" evidence="7">
    <location>
        <begin position="53"/>
        <end position="72"/>
    </location>
</feature>
<comment type="caution">
    <text evidence="8">The sequence shown here is derived from an EMBL/GenBank/DDBJ whole genome shotgun (WGS) entry which is preliminary data.</text>
</comment>
<dbReference type="InterPro" id="IPR018383">
    <property type="entry name" value="UPF0324_pro"/>
</dbReference>
<keyword evidence="4 7" id="KW-0812">Transmembrane</keyword>
<evidence type="ECO:0000256" key="1">
    <source>
        <dbReference type="ARBA" id="ARBA00004651"/>
    </source>
</evidence>
<evidence type="ECO:0000313" key="9">
    <source>
        <dbReference type="Proteomes" id="UP001200430"/>
    </source>
</evidence>
<evidence type="ECO:0000256" key="5">
    <source>
        <dbReference type="ARBA" id="ARBA00022989"/>
    </source>
</evidence>
<feature type="transmembrane region" description="Helical" evidence="7">
    <location>
        <begin position="227"/>
        <end position="244"/>
    </location>
</feature>
<comment type="similarity">
    <text evidence="2">Belongs to the UPF0324 family.</text>
</comment>
<reference evidence="8 9" key="1">
    <citation type="submission" date="2022-01" db="EMBL/GenBank/DDBJ databases">
        <title>Dethiosulfovibrio faecalis sp. nov., a novel proteolytic, non-sulfur-reducing bacterium isolated from a marine aquaculture solid waste bioreactor.</title>
        <authorList>
            <person name="Grabowski S."/>
            <person name="Apolinario E."/>
            <person name="Schneider N."/>
            <person name="Marshall C.W."/>
            <person name="Sowers K.R."/>
        </authorList>
    </citation>
    <scope>NUCLEOTIDE SEQUENCE [LARGE SCALE GENOMIC DNA]</scope>
    <source>
        <strain evidence="8 9">DSM 12537</strain>
    </source>
</reference>
<organism evidence="8 9">
    <name type="scientific">Dethiosulfovibrio marinus</name>
    <dbReference type="NCBI Taxonomy" id="133532"/>
    <lineage>
        <taxon>Bacteria</taxon>
        <taxon>Thermotogati</taxon>
        <taxon>Synergistota</taxon>
        <taxon>Synergistia</taxon>
        <taxon>Synergistales</taxon>
        <taxon>Dethiosulfovibrionaceae</taxon>
        <taxon>Dethiosulfovibrio</taxon>
    </lineage>
</organism>
<feature type="transmembrane region" description="Helical" evidence="7">
    <location>
        <begin position="109"/>
        <end position="131"/>
    </location>
</feature>
<evidence type="ECO:0000256" key="7">
    <source>
        <dbReference type="SAM" id="Phobius"/>
    </source>
</evidence>
<dbReference type="PANTHER" id="PTHR30106:SF1">
    <property type="entry name" value="UPF0324 MEMBRANE PROTEIN FN0533"/>
    <property type="match status" value="1"/>
</dbReference>
<gene>
    <name evidence="8" type="ORF">L2W38_12660</name>
</gene>
<keyword evidence="3" id="KW-1003">Cell membrane</keyword>